<accession>A0ABS1MDT5</accession>
<reference evidence="2 3" key="1">
    <citation type="submission" date="2021-01" db="EMBL/GenBank/DDBJ databases">
        <title>WGS of actinomycetes isolated from Thailand.</title>
        <authorList>
            <person name="Thawai C."/>
        </authorList>
    </citation>
    <scope>NUCLEOTIDE SEQUENCE [LARGE SCALE GENOMIC DNA]</scope>
    <source>
        <strain evidence="2 3">LPG 2</strain>
    </source>
</reference>
<name>A0ABS1MDT5_9NOCA</name>
<dbReference type="RefSeq" id="WP_201953113.1">
    <property type="nucleotide sequence ID" value="NZ_JAERRJ010000011.1"/>
</dbReference>
<dbReference type="Gene3D" id="1.20.200.10">
    <property type="entry name" value="Fumarase/aspartase (Central domain)"/>
    <property type="match status" value="1"/>
</dbReference>
<dbReference type="GO" id="GO:0016829">
    <property type="term" value="F:lyase activity"/>
    <property type="evidence" value="ECO:0007669"/>
    <property type="project" value="UniProtKB-KW"/>
</dbReference>
<dbReference type="Gene3D" id="1.10.275.10">
    <property type="entry name" value="Fumarase/aspartase (N-terminal domain)"/>
    <property type="match status" value="1"/>
</dbReference>
<keyword evidence="3" id="KW-1185">Reference proteome</keyword>
<organism evidence="2 3">
    <name type="scientific">Nocardia acididurans</name>
    <dbReference type="NCBI Taxonomy" id="2802282"/>
    <lineage>
        <taxon>Bacteria</taxon>
        <taxon>Bacillati</taxon>
        <taxon>Actinomycetota</taxon>
        <taxon>Actinomycetes</taxon>
        <taxon>Mycobacteriales</taxon>
        <taxon>Nocardiaceae</taxon>
        <taxon>Nocardia</taxon>
    </lineage>
</organism>
<dbReference type="PROSITE" id="PS00488">
    <property type="entry name" value="PAL_HISTIDASE"/>
    <property type="match status" value="1"/>
</dbReference>
<dbReference type="InterPro" id="IPR022313">
    <property type="entry name" value="Phe/His_NH3-lyase_AS"/>
</dbReference>
<evidence type="ECO:0000256" key="1">
    <source>
        <dbReference type="ARBA" id="ARBA00023239"/>
    </source>
</evidence>
<dbReference type="CDD" id="cd00332">
    <property type="entry name" value="PAL-HAL"/>
    <property type="match status" value="1"/>
</dbReference>
<gene>
    <name evidence="2" type="ORF">JK358_27760</name>
</gene>
<dbReference type="EMBL" id="JAERRJ010000011">
    <property type="protein sequence ID" value="MBL1078210.1"/>
    <property type="molecule type" value="Genomic_DNA"/>
</dbReference>
<keyword evidence="1 2" id="KW-0456">Lyase</keyword>
<evidence type="ECO:0000313" key="2">
    <source>
        <dbReference type="EMBL" id="MBL1078210.1"/>
    </source>
</evidence>
<dbReference type="SUPFAM" id="SSF48557">
    <property type="entry name" value="L-aspartase-like"/>
    <property type="match status" value="1"/>
</dbReference>
<dbReference type="InterPro" id="IPR001106">
    <property type="entry name" value="Aromatic_Lyase"/>
</dbReference>
<dbReference type="Proteomes" id="UP000602198">
    <property type="component" value="Unassembled WGS sequence"/>
</dbReference>
<sequence>MTVSSALTCALRFPCTLTPRDLEAAHGPIRVEISEPALARVRQCRDFVDELLRSGRPVYGATTGYGALVGFSAGADLTRHSQGLVDFLSVGQGPPLAPELVRAMLLARVWSLAQGNSGVSPEVVTALVEVLGTGLAPVVPEYGSVGASGDLVPLAHATAALMGRGEIFAGGIRLPAVHALAAAGLRPLTLAGRDGLALVNGTALTSAAAGLACAQAVRSVTAGLALTALLAEILGVETEFASDALARASGHPGAVEAARLLRTRLSGARPSGLRPLQEPYSLRCVPQLAGAVLTSVRHAEEVVVADLNGVSDNPVFFPDTGGVVHGGNFFGQPVAFAADLLSSALTQLANLAERQLDLLMDPHRNTGLPPSLSAAPGREHGLTGVQIAATALVVAMRRAAIPAAMQSIPTNQSNQDIVPFGTQAALTAYEQTRKLRWVHGSLAVGLRQAVHLGGRLPTSAAGAEFIGRLCAAVDPVDPDRPLDADIRAAADLLDGLCASCLEPAQG</sequence>
<dbReference type="InterPro" id="IPR024083">
    <property type="entry name" value="Fumarase/histidase_N"/>
</dbReference>
<evidence type="ECO:0000313" key="3">
    <source>
        <dbReference type="Proteomes" id="UP000602198"/>
    </source>
</evidence>
<comment type="caution">
    <text evidence="2">The sequence shown here is derived from an EMBL/GenBank/DDBJ whole genome shotgun (WGS) entry which is preliminary data.</text>
</comment>
<dbReference type="InterPro" id="IPR008948">
    <property type="entry name" value="L-Aspartase-like"/>
</dbReference>
<proteinExistence type="predicted"/>
<protein>
    <submittedName>
        <fullName evidence="2">Aromatic amino acid lyase</fullName>
    </submittedName>
</protein>
<dbReference type="Pfam" id="PF00221">
    <property type="entry name" value="Lyase_aromatic"/>
    <property type="match status" value="1"/>
</dbReference>
<dbReference type="PANTHER" id="PTHR10362">
    <property type="entry name" value="HISTIDINE AMMONIA-LYASE"/>
    <property type="match status" value="1"/>
</dbReference>